<comment type="caution">
    <text evidence="6">The sequence shown here is derived from an EMBL/GenBank/DDBJ whole genome shotgun (WGS) entry which is preliminary data.</text>
</comment>
<evidence type="ECO:0000256" key="1">
    <source>
        <dbReference type="ARBA" id="ARBA00023015"/>
    </source>
</evidence>
<dbReference type="RefSeq" id="WP_071572800.1">
    <property type="nucleotide sequence ID" value="NZ_JAEUWV010000002.1"/>
</dbReference>
<dbReference type="PANTHER" id="PTHR30136">
    <property type="entry name" value="HELIX-TURN-HELIX TRANSCRIPTIONAL REGULATOR, ICLR FAMILY"/>
    <property type="match status" value="1"/>
</dbReference>
<feature type="domain" description="HTH iclR-type" evidence="4">
    <location>
        <begin position="7"/>
        <end position="68"/>
    </location>
</feature>
<dbReference type="GO" id="GO:0045892">
    <property type="term" value="P:negative regulation of DNA-templated transcription"/>
    <property type="evidence" value="ECO:0007669"/>
    <property type="project" value="TreeGrafter"/>
</dbReference>
<dbReference type="Proteomes" id="UP001205920">
    <property type="component" value="Unassembled WGS sequence"/>
</dbReference>
<sequence length="254" mass="27670">MVQDGKPNSIDKAFGILKAFKSEDVNGVGVSELARRVDLPKSTTHRLLNKLVENDAVLKANELYRLNPALGMASTPEVYSEQTAQVSELLTPFLAALFERTRHTVHLGHVEGTNVRYANKLFSVRGVTAPSRIGGLIPAYATGIGKAIMAYDETLTERIIREGLAPWTPHTISDPDELRETLKKIRDEGIAYDLEEISEGLCCVACPIFGTEGVPIAAMSVSFPAEDFQPKTVIPVLKKICGSGTRAWRAKHAG</sequence>
<dbReference type="Gene3D" id="1.10.10.10">
    <property type="entry name" value="Winged helix-like DNA-binding domain superfamily/Winged helix DNA-binding domain"/>
    <property type="match status" value="1"/>
</dbReference>
<dbReference type="SMART" id="SM00346">
    <property type="entry name" value="HTH_ICLR"/>
    <property type="match status" value="1"/>
</dbReference>
<reference evidence="6 7" key="1">
    <citation type="submission" date="2021-01" db="EMBL/GenBank/DDBJ databases">
        <title>Identification and Characterization of Corynebacterium sp.</title>
        <authorList>
            <person name="Luo Q."/>
            <person name="Qu P."/>
            <person name="Chen Q."/>
        </authorList>
    </citation>
    <scope>NUCLEOTIDE SEQUENCE [LARGE SCALE GENOMIC DNA]</scope>
    <source>
        <strain evidence="6 7">MC-18</strain>
    </source>
</reference>
<evidence type="ECO:0000256" key="2">
    <source>
        <dbReference type="ARBA" id="ARBA00023125"/>
    </source>
</evidence>
<dbReference type="EMBL" id="JAEUWV010000002">
    <property type="protein sequence ID" value="MCO6393942.1"/>
    <property type="molecule type" value="Genomic_DNA"/>
</dbReference>
<dbReference type="PROSITE" id="PS51077">
    <property type="entry name" value="HTH_ICLR"/>
    <property type="match status" value="1"/>
</dbReference>
<evidence type="ECO:0000259" key="5">
    <source>
        <dbReference type="PROSITE" id="PS51078"/>
    </source>
</evidence>
<keyword evidence="3" id="KW-0804">Transcription</keyword>
<accession>A0AAW5HWN5</accession>
<dbReference type="GO" id="GO:0003700">
    <property type="term" value="F:DNA-binding transcription factor activity"/>
    <property type="evidence" value="ECO:0007669"/>
    <property type="project" value="TreeGrafter"/>
</dbReference>
<dbReference type="GO" id="GO:0003677">
    <property type="term" value="F:DNA binding"/>
    <property type="evidence" value="ECO:0007669"/>
    <property type="project" value="UniProtKB-KW"/>
</dbReference>
<evidence type="ECO:0000313" key="6">
    <source>
        <dbReference type="EMBL" id="MCO6393942.1"/>
    </source>
</evidence>
<keyword evidence="7" id="KW-1185">Reference proteome</keyword>
<proteinExistence type="predicted"/>
<feature type="domain" description="IclR-ED" evidence="5">
    <location>
        <begin position="62"/>
        <end position="254"/>
    </location>
</feature>
<organism evidence="6 7">
    <name type="scientific">Corynebacterium lipophilum</name>
    <dbReference type="NCBI Taxonomy" id="2804918"/>
    <lineage>
        <taxon>Bacteria</taxon>
        <taxon>Bacillati</taxon>
        <taxon>Actinomycetota</taxon>
        <taxon>Actinomycetes</taxon>
        <taxon>Mycobacteriales</taxon>
        <taxon>Corynebacteriaceae</taxon>
        <taxon>Corynebacterium</taxon>
    </lineage>
</organism>
<dbReference type="AlphaFoldDB" id="A0AAW5HWN5"/>
<evidence type="ECO:0000256" key="3">
    <source>
        <dbReference type="ARBA" id="ARBA00023163"/>
    </source>
</evidence>
<dbReference type="InterPro" id="IPR029016">
    <property type="entry name" value="GAF-like_dom_sf"/>
</dbReference>
<evidence type="ECO:0000259" key="4">
    <source>
        <dbReference type="PROSITE" id="PS51077"/>
    </source>
</evidence>
<dbReference type="PROSITE" id="PS51078">
    <property type="entry name" value="ICLR_ED"/>
    <property type="match status" value="1"/>
</dbReference>
<dbReference type="InterPro" id="IPR036388">
    <property type="entry name" value="WH-like_DNA-bd_sf"/>
</dbReference>
<dbReference type="InterPro" id="IPR014757">
    <property type="entry name" value="Tscrpt_reg_IclR_C"/>
</dbReference>
<dbReference type="Gene3D" id="3.30.450.40">
    <property type="match status" value="1"/>
</dbReference>
<dbReference type="Pfam" id="PF09339">
    <property type="entry name" value="HTH_IclR"/>
    <property type="match status" value="1"/>
</dbReference>
<dbReference type="InterPro" id="IPR036390">
    <property type="entry name" value="WH_DNA-bd_sf"/>
</dbReference>
<dbReference type="SUPFAM" id="SSF55781">
    <property type="entry name" value="GAF domain-like"/>
    <property type="match status" value="1"/>
</dbReference>
<gene>
    <name evidence="6" type="ORF">JMN37_02905</name>
</gene>
<dbReference type="InterPro" id="IPR050707">
    <property type="entry name" value="HTH_MetabolicPath_Reg"/>
</dbReference>
<dbReference type="InterPro" id="IPR005471">
    <property type="entry name" value="Tscrpt_reg_IclR_N"/>
</dbReference>
<evidence type="ECO:0000313" key="7">
    <source>
        <dbReference type="Proteomes" id="UP001205920"/>
    </source>
</evidence>
<dbReference type="Pfam" id="PF01614">
    <property type="entry name" value="IclR_C"/>
    <property type="match status" value="1"/>
</dbReference>
<keyword evidence="2" id="KW-0238">DNA-binding</keyword>
<name>A0AAW5HWN5_9CORY</name>
<keyword evidence="1" id="KW-0805">Transcription regulation</keyword>
<dbReference type="PANTHER" id="PTHR30136:SF24">
    <property type="entry name" value="HTH-TYPE TRANSCRIPTIONAL REPRESSOR ALLR"/>
    <property type="match status" value="1"/>
</dbReference>
<dbReference type="SUPFAM" id="SSF46785">
    <property type="entry name" value="Winged helix' DNA-binding domain"/>
    <property type="match status" value="1"/>
</dbReference>
<protein>
    <submittedName>
        <fullName evidence="6">IclR family transcriptional regulator</fullName>
    </submittedName>
</protein>